<dbReference type="EMBL" id="JABBWK010000031">
    <property type="protein sequence ID" value="KAG1899628.1"/>
    <property type="molecule type" value="Genomic_DNA"/>
</dbReference>
<name>A0AAD4E793_9AGAM</name>
<evidence type="ECO:0000256" key="1">
    <source>
        <dbReference type="SAM" id="Coils"/>
    </source>
</evidence>
<keyword evidence="1" id="KW-0175">Coiled coil</keyword>
<dbReference type="AlphaFoldDB" id="A0AAD4E793"/>
<evidence type="ECO:0000313" key="2">
    <source>
        <dbReference type="EMBL" id="KAG1899628.1"/>
    </source>
</evidence>
<organism evidence="2 3">
    <name type="scientific">Suillus fuscotomentosus</name>
    <dbReference type="NCBI Taxonomy" id="1912939"/>
    <lineage>
        <taxon>Eukaryota</taxon>
        <taxon>Fungi</taxon>
        <taxon>Dikarya</taxon>
        <taxon>Basidiomycota</taxon>
        <taxon>Agaricomycotina</taxon>
        <taxon>Agaricomycetes</taxon>
        <taxon>Agaricomycetidae</taxon>
        <taxon>Boletales</taxon>
        <taxon>Suillineae</taxon>
        <taxon>Suillaceae</taxon>
        <taxon>Suillus</taxon>
    </lineage>
</organism>
<protein>
    <submittedName>
        <fullName evidence="2">Uncharacterized protein</fullName>
    </submittedName>
</protein>
<dbReference type="RefSeq" id="XP_041225204.1">
    <property type="nucleotide sequence ID" value="XM_041375177.1"/>
</dbReference>
<gene>
    <name evidence="2" type="ORF">F5891DRAFT_953375</name>
</gene>
<sequence>MDRLHSDPRFSVCPDFMSERYRVSRISMVTANVTEAQAADTLRNIWVTTNEDLCLQWQQQLAEDDRLKAEKQCLDKEDQERQQAALQLEEATARADEKKKNRLKHIPIPMRPRPFANDEEALISEFAIRKLDKGQYIELYYWTNHGLDDAMVNYRTRDDDSLVPTTGEDGSTVWISSASSKPASGVIVDRHLSPADFAQAIPRIVAALEERDWPQQRVLMLAQFWGAIMLHRY</sequence>
<evidence type="ECO:0000313" key="3">
    <source>
        <dbReference type="Proteomes" id="UP001195769"/>
    </source>
</evidence>
<feature type="coiled-coil region" evidence="1">
    <location>
        <begin position="74"/>
        <end position="101"/>
    </location>
</feature>
<dbReference type="GeneID" id="64669475"/>
<proteinExistence type="predicted"/>
<keyword evidence="3" id="KW-1185">Reference proteome</keyword>
<reference evidence="2" key="1">
    <citation type="journal article" date="2020" name="New Phytol.">
        <title>Comparative genomics reveals dynamic genome evolution in host specialist ectomycorrhizal fungi.</title>
        <authorList>
            <person name="Lofgren L.A."/>
            <person name="Nguyen N.H."/>
            <person name="Vilgalys R."/>
            <person name="Ruytinx J."/>
            <person name="Liao H.L."/>
            <person name="Branco S."/>
            <person name="Kuo A."/>
            <person name="LaButti K."/>
            <person name="Lipzen A."/>
            <person name="Andreopoulos W."/>
            <person name="Pangilinan J."/>
            <person name="Riley R."/>
            <person name="Hundley H."/>
            <person name="Na H."/>
            <person name="Barry K."/>
            <person name="Grigoriev I.V."/>
            <person name="Stajich J.E."/>
            <person name="Kennedy P.G."/>
        </authorList>
    </citation>
    <scope>NUCLEOTIDE SEQUENCE</scope>
    <source>
        <strain evidence="2">FC203</strain>
    </source>
</reference>
<comment type="caution">
    <text evidence="2">The sequence shown here is derived from an EMBL/GenBank/DDBJ whole genome shotgun (WGS) entry which is preliminary data.</text>
</comment>
<accession>A0AAD4E793</accession>
<dbReference type="Proteomes" id="UP001195769">
    <property type="component" value="Unassembled WGS sequence"/>
</dbReference>